<evidence type="ECO:0000259" key="2">
    <source>
        <dbReference type="SMART" id="SM00014"/>
    </source>
</evidence>
<dbReference type="SUPFAM" id="SSF48317">
    <property type="entry name" value="Acid phosphatase/Vanadium-dependent haloperoxidase"/>
    <property type="match status" value="1"/>
</dbReference>
<reference evidence="3 4" key="1">
    <citation type="submission" date="2020-07" db="EMBL/GenBank/DDBJ databases">
        <title>Sequencing the genomes of 1000 actinobacteria strains.</title>
        <authorList>
            <person name="Klenk H.-P."/>
        </authorList>
    </citation>
    <scope>NUCLEOTIDE SEQUENCE [LARGE SCALE GENOMIC DNA]</scope>
    <source>
        <strain evidence="3 4">DSM 24723</strain>
    </source>
</reference>
<dbReference type="PANTHER" id="PTHR14969">
    <property type="entry name" value="SPHINGOSINE-1-PHOSPHATE PHOSPHOHYDROLASE"/>
    <property type="match status" value="1"/>
</dbReference>
<keyword evidence="4" id="KW-1185">Reference proteome</keyword>
<dbReference type="EMBL" id="JACBZX010000001">
    <property type="protein sequence ID" value="NYG36194.1"/>
    <property type="molecule type" value="Genomic_DNA"/>
</dbReference>
<feature type="transmembrane region" description="Helical" evidence="1">
    <location>
        <begin position="174"/>
        <end position="195"/>
    </location>
</feature>
<dbReference type="Proteomes" id="UP000592181">
    <property type="component" value="Unassembled WGS sequence"/>
</dbReference>
<sequence>MPTPSPAAVRATGLPGRARSWVWLALLLMLVAATLARVGDRLPARPGPETWEGSSVAAAVAASDARPGLRQALLTWSDLTEPWVLLAGLTALAVALVATGRRSRGALLLPVLGLLGWGLGTLVKLVVARPRPDEALYDASGYSYPSGHATGSTLAASLLVVLLWPLLGRAGRVLLVLLAGALVVLTGLDRVYLGVHYPGDVLAGVMLGASVVALTLLAVPGLRPARDQSSAAKRARARQ</sequence>
<evidence type="ECO:0000313" key="4">
    <source>
        <dbReference type="Proteomes" id="UP000592181"/>
    </source>
</evidence>
<evidence type="ECO:0000256" key="1">
    <source>
        <dbReference type="SAM" id="Phobius"/>
    </source>
</evidence>
<accession>A0A852X7E5</accession>
<evidence type="ECO:0000313" key="3">
    <source>
        <dbReference type="EMBL" id="NYG36194.1"/>
    </source>
</evidence>
<feature type="transmembrane region" description="Helical" evidence="1">
    <location>
        <begin position="201"/>
        <end position="219"/>
    </location>
</feature>
<feature type="transmembrane region" description="Helical" evidence="1">
    <location>
        <begin position="83"/>
        <end position="100"/>
    </location>
</feature>
<protein>
    <submittedName>
        <fullName evidence="3">Undecaprenyl-diphosphatase</fullName>
        <ecNumber evidence="3">3.6.1.27</ecNumber>
    </submittedName>
</protein>
<keyword evidence="3" id="KW-0378">Hydrolase</keyword>
<comment type="caution">
    <text evidence="3">The sequence shown here is derived from an EMBL/GenBank/DDBJ whole genome shotgun (WGS) entry which is preliminary data.</text>
</comment>
<name>A0A852X7E5_9MICO</name>
<keyword evidence="1" id="KW-0812">Transmembrane</keyword>
<dbReference type="InterPro" id="IPR000326">
    <property type="entry name" value="PAP2/HPO"/>
</dbReference>
<feature type="transmembrane region" description="Helical" evidence="1">
    <location>
        <begin position="147"/>
        <end position="167"/>
    </location>
</feature>
<proteinExistence type="predicted"/>
<dbReference type="AlphaFoldDB" id="A0A852X7E5"/>
<dbReference type="Gene3D" id="1.20.144.10">
    <property type="entry name" value="Phosphatidic acid phosphatase type 2/haloperoxidase"/>
    <property type="match status" value="1"/>
</dbReference>
<dbReference type="EC" id="3.6.1.27" evidence="3"/>
<keyword evidence="1" id="KW-1133">Transmembrane helix</keyword>
<dbReference type="RefSeq" id="WP_179461746.1">
    <property type="nucleotide sequence ID" value="NZ_JACBZX010000001.1"/>
</dbReference>
<feature type="transmembrane region" description="Helical" evidence="1">
    <location>
        <begin position="21"/>
        <end position="39"/>
    </location>
</feature>
<dbReference type="SMART" id="SM00014">
    <property type="entry name" value="acidPPc"/>
    <property type="match status" value="1"/>
</dbReference>
<dbReference type="GO" id="GO:0050380">
    <property type="term" value="F:undecaprenyl-diphosphatase activity"/>
    <property type="evidence" value="ECO:0007669"/>
    <property type="project" value="UniProtKB-EC"/>
</dbReference>
<dbReference type="PANTHER" id="PTHR14969:SF13">
    <property type="entry name" value="AT30094P"/>
    <property type="match status" value="1"/>
</dbReference>
<keyword evidence="1" id="KW-0472">Membrane</keyword>
<organism evidence="3 4">
    <name type="scientific">Janibacter alkaliphilus</name>
    <dbReference type="NCBI Taxonomy" id="1069963"/>
    <lineage>
        <taxon>Bacteria</taxon>
        <taxon>Bacillati</taxon>
        <taxon>Actinomycetota</taxon>
        <taxon>Actinomycetes</taxon>
        <taxon>Micrococcales</taxon>
        <taxon>Intrasporangiaceae</taxon>
        <taxon>Janibacter</taxon>
    </lineage>
</organism>
<feature type="domain" description="Phosphatidic acid phosphatase type 2/haloperoxidase" evidence="2">
    <location>
        <begin position="103"/>
        <end position="216"/>
    </location>
</feature>
<dbReference type="InterPro" id="IPR036938">
    <property type="entry name" value="PAP2/HPO_sf"/>
</dbReference>
<gene>
    <name evidence="3" type="ORF">BJY28_000663</name>
</gene>
<dbReference type="Pfam" id="PF01569">
    <property type="entry name" value="PAP2"/>
    <property type="match status" value="1"/>
</dbReference>
<feature type="transmembrane region" description="Helical" evidence="1">
    <location>
        <begin position="107"/>
        <end position="127"/>
    </location>
</feature>